<comment type="caution">
    <text evidence="3">The sequence shown here is derived from an EMBL/GenBank/DDBJ whole genome shotgun (WGS) entry which is preliminary data.</text>
</comment>
<gene>
    <name evidence="3" type="ORF">HDU87_001313</name>
</gene>
<protein>
    <submittedName>
        <fullName evidence="3">Uncharacterized protein</fullName>
    </submittedName>
</protein>
<dbReference type="AlphaFoldDB" id="A0AAD5TSH8"/>
<evidence type="ECO:0000313" key="4">
    <source>
        <dbReference type="Proteomes" id="UP001212152"/>
    </source>
</evidence>
<name>A0AAD5TSH8_9FUNG</name>
<evidence type="ECO:0000256" key="1">
    <source>
        <dbReference type="SAM" id="MobiDB-lite"/>
    </source>
</evidence>
<dbReference type="EMBL" id="JADGJQ010000013">
    <property type="protein sequence ID" value="KAJ3181184.1"/>
    <property type="molecule type" value="Genomic_DNA"/>
</dbReference>
<feature type="transmembrane region" description="Helical" evidence="2">
    <location>
        <begin position="41"/>
        <end position="60"/>
    </location>
</feature>
<keyword evidence="4" id="KW-1185">Reference proteome</keyword>
<organism evidence="3 4">
    <name type="scientific">Geranomyces variabilis</name>
    <dbReference type="NCBI Taxonomy" id="109894"/>
    <lineage>
        <taxon>Eukaryota</taxon>
        <taxon>Fungi</taxon>
        <taxon>Fungi incertae sedis</taxon>
        <taxon>Chytridiomycota</taxon>
        <taxon>Chytridiomycota incertae sedis</taxon>
        <taxon>Chytridiomycetes</taxon>
        <taxon>Spizellomycetales</taxon>
        <taxon>Powellomycetaceae</taxon>
        <taxon>Geranomyces</taxon>
    </lineage>
</organism>
<reference evidence="3" key="1">
    <citation type="submission" date="2020-05" db="EMBL/GenBank/DDBJ databases">
        <title>Phylogenomic resolution of chytrid fungi.</title>
        <authorList>
            <person name="Stajich J.E."/>
            <person name="Amses K."/>
            <person name="Simmons R."/>
            <person name="Seto K."/>
            <person name="Myers J."/>
            <person name="Bonds A."/>
            <person name="Quandt C.A."/>
            <person name="Barry K."/>
            <person name="Liu P."/>
            <person name="Grigoriev I."/>
            <person name="Longcore J.E."/>
            <person name="James T.Y."/>
        </authorList>
    </citation>
    <scope>NUCLEOTIDE SEQUENCE</scope>
    <source>
        <strain evidence="3">JEL0379</strain>
    </source>
</reference>
<accession>A0AAD5TSH8</accession>
<dbReference type="Proteomes" id="UP001212152">
    <property type="component" value="Unassembled WGS sequence"/>
</dbReference>
<feature type="compositionally biased region" description="Polar residues" evidence="1">
    <location>
        <begin position="178"/>
        <end position="199"/>
    </location>
</feature>
<feature type="region of interest" description="Disordered" evidence="1">
    <location>
        <begin position="1"/>
        <end position="23"/>
    </location>
</feature>
<keyword evidence="2" id="KW-0812">Transmembrane</keyword>
<feature type="compositionally biased region" description="Basic and acidic residues" evidence="1">
    <location>
        <begin position="155"/>
        <end position="164"/>
    </location>
</feature>
<feature type="compositionally biased region" description="Basic and acidic residues" evidence="1">
    <location>
        <begin position="236"/>
        <end position="248"/>
    </location>
</feature>
<keyword evidence="2" id="KW-0472">Membrane</keyword>
<evidence type="ECO:0000256" key="2">
    <source>
        <dbReference type="SAM" id="Phobius"/>
    </source>
</evidence>
<evidence type="ECO:0000313" key="3">
    <source>
        <dbReference type="EMBL" id="KAJ3181184.1"/>
    </source>
</evidence>
<feature type="region of interest" description="Disordered" evidence="1">
    <location>
        <begin position="118"/>
        <end position="254"/>
    </location>
</feature>
<sequence>MNPERPSSSRAGPTRPGTATDNYYTPTLEEKKVVEAANKTFVASYLTGIFVGLAGGAMLVRHRGVAWKSMPGLGLLGATGLTGELIGRKTGEARARELLATTLPANSNLRKLLEQSNALPSTGTPAPITQGHDYSLEGSIMSPDMSPVATSASVDPRRQRRDDVPPPMVSEPAEGTGDAQSSWDSIRQNNPASNSSWNRIRTGRQPAVPSANGENASDDRSVAYGEGRSDTITIPRTRDEQLEQERQGHIRRGRYGDLDTPAVAAVGGRGLMGPYGDTVAATPAGSASIPRTREEMEEAFGRAGANIKRNKWGDLVD</sequence>
<proteinExistence type="predicted"/>
<keyword evidence="2" id="KW-1133">Transmembrane helix</keyword>